<proteinExistence type="predicted"/>
<accession>A0A6N7Q2J6</accession>
<evidence type="ECO:0000313" key="3">
    <source>
        <dbReference type="Proteomes" id="UP000440224"/>
    </source>
</evidence>
<dbReference type="EMBL" id="WJIE01000015">
    <property type="protein sequence ID" value="MRG97040.1"/>
    <property type="molecule type" value="Genomic_DNA"/>
</dbReference>
<dbReference type="OrthoDB" id="5514718at2"/>
<evidence type="ECO:0000256" key="1">
    <source>
        <dbReference type="SAM" id="MobiDB-lite"/>
    </source>
</evidence>
<comment type="caution">
    <text evidence="2">The sequence shown here is derived from an EMBL/GenBank/DDBJ whole genome shotgun (WGS) entry which is preliminary data.</text>
</comment>
<dbReference type="AlphaFoldDB" id="A0A6N7Q2J6"/>
<organism evidence="2 3">
    <name type="scientific">Polyangium spumosum</name>
    <dbReference type="NCBI Taxonomy" id="889282"/>
    <lineage>
        <taxon>Bacteria</taxon>
        <taxon>Pseudomonadati</taxon>
        <taxon>Myxococcota</taxon>
        <taxon>Polyangia</taxon>
        <taxon>Polyangiales</taxon>
        <taxon>Polyangiaceae</taxon>
        <taxon>Polyangium</taxon>
    </lineage>
</organism>
<name>A0A6N7Q2J6_9BACT</name>
<feature type="region of interest" description="Disordered" evidence="1">
    <location>
        <begin position="39"/>
        <end position="77"/>
    </location>
</feature>
<dbReference type="PROSITE" id="PS51257">
    <property type="entry name" value="PROKAR_LIPOPROTEIN"/>
    <property type="match status" value="1"/>
</dbReference>
<sequence length="440" mass="44551">MKQVRSPEVATGARRTRFVGVAASLLLVAVGCKSSKEAGAGPAPSASAATSAEAPATSALVAPPPPPSEPTGTGVGSFVPAAQTEACKAQSGDIATYLQRGEVTAAGHEGSIAAAWLIKLAANKPGAQLAFAGFALDAKQVARARGIGTANEVTPRIFPNGAGFTLVWFDAAGLAYTKPRWETAPAPVIEHLGAVSGANADDVALAATPAGAIVAVAPFNMDKAQLGLFQFAPTDAAAPAVQALGATHHAKEPHRPAVAADASGYTVAWHEGDGRIVVSRFDLTGKEIDEAYTLAAAPAEGVTRDRVNLVATTKGAMAVWIEGDKILARAVDAAARPGEKTWLVGRGKAAALAPIDDGALVVFLGPEGGKDDQVLAVKLAASGEPSATGMRISDGTGPVKDPAAVTPASPRMGFLWTEPMSNGVSTKRAILRTIESSCIP</sequence>
<keyword evidence="3" id="KW-1185">Reference proteome</keyword>
<reference evidence="2 3" key="1">
    <citation type="submission" date="2019-10" db="EMBL/GenBank/DDBJ databases">
        <title>A soil myxobacterium in the family Polyangiaceae.</title>
        <authorList>
            <person name="Li Y."/>
            <person name="Wang J."/>
        </authorList>
    </citation>
    <scope>NUCLEOTIDE SEQUENCE [LARGE SCALE GENOMIC DNA]</scope>
    <source>
        <strain evidence="2 3">DSM 14734</strain>
    </source>
</reference>
<dbReference type="Proteomes" id="UP000440224">
    <property type="component" value="Unassembled WGS sequence"/>
</dbReference>
<feature type="compositionally biased region" description="Low complexity" evidence="1">
    <location>
        <begin position="39"/>
        <end position="61"/>
    </location>
</feature>
<protein>
    <submittedName>
        <fullName evidence="2">Uncharacterized protein</fullName>
    </submittedName>
</protein>
<evidence type="ECO:0000313" key="2">
    <source>
        <dbReference type="EMBL" id="MRG97040.1"/>
    </source>
</evidence>
<dbReference type="RefSeq" id="WP_153823838.1">
    <property type="nucleotide sequence ID" value="NZ_WJIE01000015.1"/>
</dbReference>
<gene>
    <name evidence="2" type="ORF">GF068_34710</name>
</gene>